<evidence type="ECO:0000313" key="3">
    <source>
        <dbReference type="Proteomes" id="UP000265515"/>
    </source>
</evidence>
<sequence>MEKIRAVTWNVRGLWDTNGRMKRRRLKSWLHEWKVNCVFLQESKLNETKLKEFEMWWDGPQVWSPAQGSRGGVGFLLHRDLQAHMIDTKADIWGKWAWMKVEIGGEAWVLMTVYAPTVVSERVKFIARLMMHVPKTDRLLLAGDWNVSLDEALRPNSRTAERNDVKTLMEFCTELSLTDPFLILNPEEPGYSWFSNLHRDRQTITRRRLDFYLLSEQVMENIIMTKEVSHPMSDHKPVVLDIRIRIGIERGRGFFRLNSQVLEAPGIMEWVENHMKGWKEARQHFESSAEWLDGGLAITSGVLDKQMIELRHPFDDSAPTACTAVGMLRYANLYYEDILRTRRPNEDVNTYLSQQSDMWEDTKVRLGTVAKLDMDRPVTLKELTQTLKSMVRGKSPGVDGLTVEFYSANWGVIGPLLVELYNEGLIGGRLGKGMTHGVITVLFKKGDKYEVRNWRPISLLNVSYKILAKMLARRLSKHLPQLVERDQGAFVQGRSIFNNIVTAIKTLEIVQSEGLDTAVLLLDLEKAYDKVSWTFVLTTLKKMGFGTGFCSWMKVMYMRSSSAVMINGHLSKPFQLSRSLRQGCPLAPLVFVLQMEVLLNRVRRNPDIRGLSLHNGEKCKVKALADDLFAVSDNTPSSLLALKGILREYSTLSEASVSTYFLPDQFSLSVEWGMRRVERGEEERFLGVLISLQVESSTEGLVLQQRIATRLNMWGSAWHLSLIGRALVANIALFSILWFVSTVKELVVGVLKAIRRLVARFLWKPRAKSTEGFISKVALDTLTFPREKGGLGLVDPIKKNQAQLWGWLAKAANCSTREQWMTLAERILMKEWGLSRPKDVWTCFLMPSFREKRLKSVFWEAVRKAWKQHPPDVQIPPATRDEVLNQLVLDNAEIQDSSETCW</sequence>
<gene>
    <name evidence="2" type="ORF">CBR_g25738</name>
</gene>
<dbReference type="OMA" id="IMEWVEN"/>
<dbReference type="InterPro" id="IPR036691">
    <property type="entry name" value="Endo/exonu/phosph_ase_sf"/>
</dbReference>
<dbReference type="GO" id="GO:0003824">
    <property type="term" value="F:catalytic activity"/>
    <property type="evidence" value="ECO:0007669"/>
    <property type="project" value="InterPro"/>
</dbReference>
<dbReference type="SUPFAM" id="SSF56219">
    <property type="entry name" value="DNase I-like"/>
    <property type="match status" value="1"/>
</dbReference>
<dbReference type="CDD" id="cd09076">
    <property type="entry name" value="L1-EN"/>
    <property type="match status" value="1"/>
</dbReference>
<dbReference type="SUPFAM" id="SSF56672">
    <property type="entry name" value="DNA/RNA polymerases"/>
    <property type="match status" value="1"/>
</dbReference>
<dbReference type="PANTHER" id="PTHR31635:SF196">
    <property type="entry name" value="REVERSE TRANSCRIPTASE DOMAIN-CONTAINING PROTEIN-RELATED"/>
    <property type="match status" value="1"/>
</dbReference>
<dbReference type="Gene3D" id="3.60.10.10">
    <property type="entry name" value="Endonuclease/exonuclease/phosphatase"/>
    <property type="match status" value="1"/>
</dbReference>
<dbReference type="PROSITE" id="PS50878">
    <property type="entry name" value="RT_POL"/>
    <property type="match status" value="1"/>
</dbReference>
<organism evidence="2 3">
    <name type="scientific">Chara braunii</name>
    <name type="common">Braun's stonewort</name>
    <dbReference type="NCBI Taxonomy" id="69332"/>
    <lineage>
        <taxon>Eukaryota</taxon>
        <taxon>Viridiplantae</taxon>
        <taxon>Streptophyta</taxon>
        <taxon>Charophyceae</taxon>
        <taxon>Charales</taxon>
        <taxon>Characeae</taxon>
        <taxon>Chara</taxon>
    </lineage>
</organism>
<dbReference type="Gramene" id="GBG77807">
    <property type="protein sequence ID" value="GBG77807"/>
    <property type="gene ID" value="CBR_g25738"/>
</dbReference>
<protein>
    <recommendedName>
        <fullName evidence="1">Reverse transcriptase domain-containing protein</fullName>
    </recommendedName>
</protein>
<dbReference type="OrthoDB" id="783377at2759"/>
<dbReference type="EMBL" id="BFEA01000277">
    <property type="protein sequence ID" value="GBG77807.1"/>
    <property type="molecule type" value="Genomic_DNA"/>
</dbReference>
<reference evidence="2 3" key="1">
    <citation type="journal article" date="2018" name="Cell">
        <title>The Chara Genome: Secondary Complexity and Implications for Plant Terrestrialization.</title>
        <authorList>
            <person name="Nishiyama T."/>
            <person name="Sakayama H."/>
            <person name="Vries J.D."/>
            <person name="Buschmann H."/>
            <person name="Saint-Marcoux D."/>
            <person name="Ullrich K.K."/>
            <person name="Haas F.B."/>
            <person name="Vanderstraeten L."/>
            <person name="Becker D."/>
            <person name="Lang D."/>
            <person name="Vosolsobe S."/>
            <person name="Rombauts S."/>
            <person name="Wilhelmsson P.K.I."/>
            <person name="Janitza P."/>
            <person name="Kern R."/>
            <person name="Heyl A."/>
            <person name="Rumpler F."/>
            <person name="Villalobos L.I.A.C."/>
            <person name="Clay J.M."/>
            <person name="Skokan R."/>
            <person name="Toyoda A."/>
            <person name="Suzuki Y."/>
            <person name="Kagoshima H."/>
            <person name="Schijlen E."/>
            <person name="Tajeshwar N."/>
            <person name="Catarino B."/>
            <person name="Hetherington A.J."/>
            <person name="Saltykova A."/>
            <person name="Bonnot C."/>
            <person name="Breuninger H."/>
            <person name="Symeonidi A."/>
            <person name="Radhakrishnan G.V."/>
            <person name="Van Nieuwerburgh F."/>
            <person name="Deforce D."/>
            <person name="Chang C."/>
            <person name="Karol K.G."/>
            <person name="Hedrich R."/>
            <person name="Ulvskov P."/>
            <person name="Glockner G."/>
            <person name="Delwiche C.F."/>
            <person name="Petrasek J."/>
            <person name="Van de Peer Y."/>
            <person name="Friml J."/>
            <person name="Beilby M."/>
            <person name="Dolan L."/>
            <person name="Kohara Y."/>
            <person name="Sugano S."/>
            <person name="Fujiyama A."/>
            <person name="Delaux P.-M."/>
            <person name="Quint M."/>
            <person name="TheiBen G."/>
            <person name="Hagemann M."/>
            <person name="Harholt J."/>
            <person name="Dunand C."/>
            <person name="Zachgo S."/>
            <person name="Langdale J."/>
            <person name="Maumus F."/>
            <person name="Straeten D.V.D."/>
            <person name="Gould S.B."/>
            <person name="Rensing S.A."/>
        </authorList>
    </citation>
    <scope>NUCLEOTIDE SEQUENCE [LARGE SCALE GENOMIC DNA]</scope>
    <source>
        <strain evidence="2 3">S276</strain>
    </source>
</reference>
<dbReference type="InterPro" id="IPR000477">
    <property type="entry name" value="RT_dom"/>
</dbReference>
<dbReference type="InterPro" id="IPR043502">
    <property type="entry name" value="DNA/RNA_pol_sf"/>
</dbReference>
<comment type="caution">
    <text evidence="2">The sequence shown here is derived from an EMBL/GenBank/DDBJ whole genome shotgun (WGS) entry which is preliminary data.</text>
</comment>
<dbReference type="InterPro" id="IPR005135">
    <property type="entry name" value="Endo/exonuclease/phosphatase"/>
</dbReference>
<name>A0A388L681_CHABU</name>
<dbReference type="Pfam" id="PF00078">
    <property type="entry name" value="RVT_1"/>
    <property type="match status" value="1"/>
</dbReference>
<proteinExistence type="predicted"/>
<accession>A0A388L681</accession>
<dbReference type="Pfam" id="PF03372">
    <property type="entry name" value="Exo_endo_phos"/>
    <property type="match status" value="1"/>
</dbReference>
<dbReference type="AlphaFoldDB" id="A0A388L681"/>
<dbReference type="PANTHER" id="PTHR31635">
    <property type="entry name" value="REVERSE TRANSCRIPTASE DOMAIN-CONTAINING PROTEIN-RELATED"/>
    <property type="match status" value="1"/>
</dbReference>
<dbReference type="Proteomes" id="UP000265515">
    <property type="component" value="Unassembled WGS sequence"/>
</dbReference>
<dbReference type="CDD" id="cd01650">
    <property type="entry name" value="RT_nLTR_like"/>
    <property type="match status" value="1"/>
</dbReference>
<keyword evidence="3" id="KW-1185">Reference proteome</keyword>
<evidence type="ECO:0000259" key="1">
    <source>
        <dbReference type="PROSITE" id="PS50878"/>
    </source>
</evidence>
<dbReference type="STRING" id="69332.A0A388L681"/>
<evidence type="ECO:0000313" key="2">
    <source>
        <dbReference type="EMBL" id="GBG77807.1"/>
    </source>
</evidence>
<feature type="domain" description="Reverse transcriptase" evidence="1">
    <location>
        <begin position="423"/>
        <end position="690"/>
    </location>
</feature>